<dbReference type="EMBL" id="KN823090">
    <property type="protein sequence ID" value="KIO23212.1"/>
    <property type="molecule type" value="Genomic_DNA"/>
</dbReference>
<dbReference type="PANTHER" id="PTHR10980">
    <property type="entry name" value="RHO GDP-DISSOCIATION INHIBITOR"/>
    <property type="match status" value="1"/>
</dbReference>
<dbReference type="InterPro" id="IPR014756">
    <property type="entry name" value="Ig_E-set"/>
</dbReference>
<evidence type="ECO:0000313" key="6">
    <source>
        <dbReference type="Proteomes" id="UP000054248"/>
    </source>
</evidence>
<dbReference type="InterPro" id="IPR000406">
    <property type="entry name" value="Rho_GDI"/>
</dbReference>
<evidence type="ECO:0000256" key="3">
    <source>
        <dbReference type="ARBA" id="ARBA00022468"/>
    </source>
</evidence>
<protein>
    <recommendedName>
        <fullName evidence="7">Rho GDP-dissociation inhibitor</fullName>
    </recommendedName>
</protein>
<dbReference type="OrthoDB" id="1683373at2759"/>
<dbReference type="SUPFAM" id="SSF81296">
    <property type="entry name" value="E set domains"/>
    <property type="match status" value="1"/>
</dbReference>
<comment type="similarity">
    <text evidence="2">Belongs to the Rho GDI family.</text>
</comment>
<dbReference type="PANTHER" id="PTHR10980:SF3">
    <property type="entry name" value="LD16419P"/>
    <property type="match status" value="1"/>
</dbReference>
<dbReference type="GO" id="GO:0007266">
    <property type="term" value="P:Rho protein signal transduction"/>
    <property type="evidence" value="ECO:0007669"/>
    <property type="project" value="InterPro"/>
</dbReference>
<keyword evidence="3" id="KW-0343">GTPase activation</keyword>
<evidence type="ECO:0008006" key="7">
    <source>
        <dbReference type="Google" id="ProtNLM"/>
    </source>
</evidence>
<reference evidence="6" key="2">
    <citation type="submission" date="2015-01" db="EMBL/GenBank/DDBJ databases">
        <title>Evolutionary Origins and Diversification of the Mycorrhizal Mutualists.</title>
        <authorList>
            <consortium name="DOE Joint Genome Institute"/>
            <consortium name="Mycorrhizal Genomics Consortium"/>
            <person name="Kohler A."/>
            <person name="Kuo A."/>
            <person name="Nagy L.G."/>
            <person name="Floudas D."/>
            <person name="Copeland A."/>
            <person name="Barry K.W."/>
            <person name="Cichocki N."/>
            <person name="Veneault-Fourrey C."/>
            <person name="LaButti K."/>
            <person name="Lindquist E.A."/>
            <person name="Lipzen A."/>
            <person name="Lundell T."/>
            <person name="Morin E."/>
            <person name="Murat C."/>
            <person name="Riley R."/>
            <person name="Ohm R."/>
            <person name="Sun H."/>
            <person name="Tunlid A."/>
            <person name="Henrissat B."/>
            <person name="Grigoriev I.V."/>
            <person name="Hibbett D.S."/>
            <person name="Martin F."/>
        </authorList>
    </citation>
    <scope>NUCLEOTIDE SEQUENCE [LARGE SCALE GENOMIC DNA]</scope>
    <source>
        <strain evidence="6">MUT 4182</strain>
    </source>
</reference>
<dbReference type="AlphaFoldDB" id="A0A0C3LP56"/>
<dbReference type="STRING" id="1051891.A0A0C3LP56"/>
<gene>
    <name evidence="5" type="ORF">M407DRAFT_244850</name>
</gene>
<dbReference type="GO" id="GO:0005096">
    <property type="term" value="F:GTPase activator activity"/>
    <property type="evidence" value="ECO:0007669"/>
    <property type="project" value="UniProtKB-KW"/>
</dbReference>
<reference evidence="5 6" key="1">
    <citation type="submission" date="2014-04" db="EMBL/GenBank/DDBJ databases">
        <authorList>
            <consortium name="DOE Joint Genome Institute"/>
            <person name="Kuo A."/>
            <person name="Girlanda M."/>
            <person name="Perotto S."/>
            <person name="Kohler A."/>
            <person name="Nagy L.G."/>
            <person name="Floudas D."/>
            <person name="Copeland A."/>
            <person name="Barry K.W."/>
            <person name="Cichocki N."/>
            <person name="Veneault-Fourrey C."/>
            <person name="LaButti K."/>
            <person name="Lindquist E.A."/>
            <person name="Lipzen A."/>
            <person name="Lundell T."/>
            <person name="Morin E."/>
            <person name="Murat C."/>
            <person name="Sun H."/>
            <person name="Tunlid A."/>
            <person name="Henrissat B."/>
            <person name="Grigoriev I.V."/>
            <person name="Hibbett D.S."/>
            <person name="Martin F."/>
            <person name="Nordberg H.P."/>
            <person name="Cantor M.N."/>
            <person name="Hua S.X."/>
        </authorList>
    </citation>
    <scope>NUCLEOTIDE SEQUENCE [LARGE SCALE GENOMIC DNA]</scope>
    <source>
        <strain evidence="5 6">MUT 4182</strain>
    </source>
</reference>
<dbReference type="FunFam" id="2.70.50.30:FF:000004">
    <property type="entry name" value="Rho GDP-dissociation inhibitor 1"/>
    <property type="match status" value="1"/>
</dbReference>
<dbReference type="Pfam" id="PF02115">
    <property type="entry name" value="Rho_GDI"/>
    <property type="match status" value="1"/>
</dbReference>
<sequence>MSAHDDDADLQPTFAEGFKLGAEKSVDEYAELDKNDESLNRWKASLGIGAPGAAAASGPKVTVLSLSLKSSTLPADKVMDLSNPAVVETYKKNPFNIKEKVEYNVVIKFRVNHGIVSGLRYMHAVKAAKMTVDTVEEMIGSYGPKPDGSAHEVTLPTDESPGGMVARAAGTYTVTSKIVDDDRQEYAKFQWSFKLTKDW</sequence>
<proteinExistence type="inferred from homology"/>
<dbReference type="InterPro" id="IPR024792">
    <property type="entry name" value="RhoGDI_dom_sf"/>
</dbReference>
<comment type="subcellular location">
    <subcellularLocation>
        <location evidence="1">Cytoplasm</location>
    </subcellularLocation>
</comment>
<dbReference type="Proteomes" id="UP000054248">
    <property type="component" value="Unassembled WGS sequence"/>
</dbReference>
<evidence type="ECO:0000256" key="4">
    <source>
        <dbReference type="ARBA" id="ARBA00022490"/>
    </source>
</evidence>
<keyword evidence="6" id="KW-1185">Reference proteome</keyword>
<dbReference type="GO" id="GO:0005829">
    <property type="term" value="C:cytosol"/>
    <property type="evidence" value="ECO:0007669"/>
    <property type="project" value="TreeGrafter"/>
</dbReference>
<evidence type="ECO:0000256" key="2">
    <source>
        <dbReference type="ARBA" id="ARBA00009758"/>
    </source>
</evidence>
<keyword evidence="4" id="KW-0963">Cytoplasm</keyword>
<dbReference type="GO" id="GO:0016020">
    <property type="term" value="C:membrane"/>
    <property type="evidence" value="ECO:0007669"/>
    <property type="project" value="TreeGrafter"/>
</dbReference>
<name>A0A0C3LP56_9AGAM</name>
<organism evidence="5 6">
    <name type="scientific">Tulasnella calospora MUT 4182</name>
    <dbReference type="NCBI Taxonomy" id="1051891"/>
    <lineage>
        <taxon>Eukaryota</taxon>
        <taxon>Fungi</taxon>
        <taxon>Dikarya</taxon>
        <taxon>Basidiomycota</taxon>
        <taxon>Agaricomycotina</taxon>
        <taxon>Agaricomycetes</taxon>
        <taxon>Cantharellales</taxon>
        <taxon>Tulasnellaceae</taxon>
        <taxon>Tulasnella</taxon>
    </lineage>
</organism>
<dbReference type="HOGENOM" id="CLU_076228_1_0_1"/>
<accession>A0A0C3LP56</accession>
<dbReference type="GO" id="GO:0005094">
    <property type="term" value="F:Rho GDP-dissociation inhibitor activity"/>
    <property type="evidence" value="ECO:0007669"/>
    <property type="project" value="InterPro"/>
</dbReference>
<dbReference type="Gene3D" id="2.70.50.30">
    <property type="entry name" value="Coagulation Factor XIII, subunit A, domain 1"/>
    <property type="match status" value="1"/>
</dbReference>
<evidence type="ECO:0000313" key="5">
    <source>
        <dbReference type="EMBL" id="KIO23212.1"/>
    </source>
</evidence>
<evidence type="ECO:0000256" key="1">
    <source>
        <dbReference type="ARBA" id="ARBA00004496"/>
    </source>
</evidence>
<dbReference type="PRINTS" id="PR00492">
    <property type="entry name" value="RHOGDI"/>
</dbReference>